<keyword evidence="1" id="KW-1133">Transmembrane helix</keyword>
<accession>A0A0F9WTD5</accession>
<evidence type="ECO:0008006" key="3">
    <source>
        <dbReference type="Google" id="ProtNLM"/>
    </source>
</evidence>
<dbReference type="NCBIfam" id="TIGR02532">
    <property type="entry name" value="IV_pilin_GFxxxE"/>
    <property type="match status" value="1"/>
</dbReference>
<feature type="transmembrane region" description="Helical" evidence="1">
    <location>
        <begin position="12"/>
        <end position="31"/>
    </location>
</feature>
<dbReference type="AlphaFoldDB" id="A0A0F9WTD5"/>
<dbReference type="InterPro" id="IPR045584">
    <property type="entry name" value="Pilin-like"/>
</dbReference>
<proteinExistence type="predicted"/>
<dbReference type="SUPFAM" id="SSF54523">
    <property type="entry name" value="Pili subunits"/>
    <property type="match status" value="1"/>
</dbReference>
<evidence type="ECO:0000313" key="2">
    <source>
        <dbReference type="EMBL" id="KKN89551.1"/>
    </source>
</evidence>
<gene>
    <name evidence="2" type="ORF">LCGC14_0236830</name>
</gene>
<dbReference type="PROSITE" id="PS00409">
    <property type="entry name" value="PROKAR_NTER_METHYL"/>
    <property type="match status" value="1"/>
</dbReference>
<protein>
    <recommendedName>
        <fullName evidence="3">General secretion pathway GspH domain-containing protein</fullName>
    </recommendedName>
</protein>
<keyword evidence="1" id="KW-0812">Transmembrane</keyword>
<keyword evidence="1" id="KW-0472">Membrane</keyword>
<dbReference type="Gene3D" id="3.30.700.10">
    <property type="entry name" value="Glycoprotein, Type 4 Pilin"/>
    <property type="match status" value="1"/>
</dbReference>
<name>A0A0F9WTD5_9ZZZZ</name>
<dbReference type="InterPro" id="IPR012902">
    <property type="entry name" value="N_methyl_site"/>
</dbReference>
<comment type="caution">
    <text evidence="2">The sequence shown here is derived from an EMBL/GenBank/DDBJ whole genome shotgun (WGS) entry which is preliminary data.</text>
</comment>
<sequence>MKRQEGFTLIELMVVLSIIMMLLSFLTPSIFEQYKFAQIRGAVEQGHQILNTCELARQKATIAVRNPVTLQVTTSFHGEVTDWTSVTQLDALLDGDHYLPVMSPFNTPYLFKMQERFCTVGVQVDEALDGWEGYETSPLAGGHTLIQVSTPYAKPVTTDWVQFQKRTLSGETSR</sequence>
<reference evidence="2" key="1">
    <citation type="journal article" date="2015" name="Nature">
        <title>Complex archaea that bridge the gap between prokaryotes and eukaryotes.</title>
        <authorList>
            <person name="Spang A."/>
            <person name="Saw J.H."/>
            <person name="Jorgensen S.L."/>
            <person name="Zaremba-Niedzwiedzka K."/>
            <person name="Martijn J."/>
            <person name="Lind A.E."/>
            <person name="van Eijk R."/>
            <person name="Schleper C."/>
            <person name="Guy L."/>
            <person name="Ettema T.J."/>
        </authorList>
    </citation>
    <scope>NUCLEOTIDE SEQUENCE</scope>
</reference>
<dbReference type="Pfam" id="PF07963">
    <property type="entry name" value="N_methyl"/>
    <property type="match status" value="1"/>
</dbReference>
<evidence type="ECO:0000256" key="1">
    <source>
        <dbReference type="SAM" id="Phobius"/>
    </source>
</evidence>
<organism evidence="2">
    <name type="scientific">marine sediment metagenome</name>
    <dbReference type="NCBI Taxonomy" id="412755"/>
    <lineage>
        <taxon>unclassified sequences</taxon>
        <taxon>metagenomes</taxon>
        <taxon>ecological metagenomes</taxon>
    </lineage>
</organism>
<dbReference type="EMBL" id="LAZR01000117">
    <property type="protein sequence ID" value="KKN89551.1"/>
    <property type="molecule type" value="Genomic_DNA"/>
</dbReference>